<evidence type="ECO:0000313" key="2">
    <source>
        <dbReference type="Proteomes" id="UP001218218"/>
    </source>
</evidence>
<keyword evidence="2" id="KW-1185">Reference proteome</keyword>
<accession>A0AAD6ZRB6</accession>
<evidence type="ECO:0000313" key="1">
    <source>
        <dbReference type="EMBL" id="KAJ7336124.1"/>
    </source>
</evidence>
<name>A0AAD6ZRB6_9AGAR</name>
<proteinExistence type="predicted"/>
<comment type="caution">
    <text evidence="1">The sequence shown here is derived from an EMBL/GenBank/DDBJ whole genome shotgun (WGS) entry which is preliminary data.</text>
</comment>
<dbReference type="EMBL" id="JARIHO010000031">
    <property type="protein sequence ID" value="KAJ7336124.1"/>
    <property type="molecule type" value="Genomic_DNA"/>
</dbReference>
<sequence>MTPIAFPAHALRWEVPSCPRCVRSTQHGASNGERRLAVGSQWVAQRSKRWMCHHQIEKKLVWPATIVRTCSGWQTSEVAGIISTPAIKLASENLDSLMRVTPGTKGKSMRATLVQRQTSKAESKRGLGPRHQCFNTSWSSNFKSSRLRSQVLAGRPFKKDLKLFKAQLKSSSRGLKSLTQQVWDPKAATWSPVPCLA</sequence>
<gene>
    <name evidence="1" type="ORF">DFH08DRAFT_813371</name>
</gene>
<organism evidence="1 2">
    <name type="scientific">Mycena albidolilacea</name>
    <dbReference type="NCBI Taxonomy" id="1033008"/>
    <lineage>
        <taxon>Eukaryota</taxon>
        <taxon>Fungi</taxon>
        <taxon>Dikarya</taxon>
        <taxon>Basidiomycota</taxon>
        <taxon>Agaricomycotina</taxon>
        <taxon>Agaricomycetes</taxon>
        <taxon>Agaricomycetidae</taxon>
        <taxon>Agaricales</taxon>
        <taxon>Marasmiineae</taxon>
        <taxon>Mycenaceae</taxon>
        <taxon>Mycena</taxon>
    </lineage>
</organism>
<protein>
    <submittedName>
        <fullName evidence="1">Uncharacterized protein</fullName>
    </submittedName>
</protein>
<dbReference type="AlphaFoldDB" id="A0AAD6ZRB6"/>
<dbReference type="Proteomes" id="UP001218218">
    <property type="component" value="Unassembled WGS sequence"/>
</dbReference>
<reference evidence="1" key="1">
    <citation type="submission" date="2023-03" db="EMBL/GenBank/DDBJ databases">
        <title>Massive genome expansion in bonnet fungi (Mycena s.s.) driven by repeated elements and novel gene families across ecological guilds.</title>
        <authorList>
            <consortium name="Lawrence Berkeley National Laboratory"/>
            <person name="Harder C.B."/>
            <person name="Miyauchi S."/>
            <person name="Viragh M."/>
            <person name="Kuo A."/>
            <person name="Thoen E."/>
            <person name="Andreopoulos B."/>
            <person name="Lu D."/>
            <person name="Skrede I."/>
            <person name="Drula E."/>
            <person name="Henrissat B."/>
            <person name="Morin E."/>
            <person name="Kohler A."/>
            <person name="Barry K."/>
            <person name="LaButti K."/>
            <person name="Morin E."/>
            <person name="Salamov A."/>
            <person name="Lipzen A."/>
            <person name="Mereny Z."/>
            <person name="Hegedus B."/>
            <person name="Baldrian P."/>
            <person name="Stursova M."/>
            <person name="Weitz H."/>
            <person name="Taylor A."/>
            <person name="Grigoriev I.V."/>
            <person name="Nagy L.G."/>
            <person name="Martin F."/>
            <person name="Kauserud H."/>
        </authorList>
    </citation>
    <scope>NUCLEOTIDE SEQUENCE</scope>
    <source>
        <strain evidence="1">CBHHK002</strain>
    </source>
</reference>